<protein>
    <submittedName>
        <fullName evidence="1">Uncharacterized protein</fullName>
    </submittedName>
</protein>
<evidence type="ECO:0000313" key="2">
    <source>
        <dbReference type="Proteomes" id="UP000198607"/>
    </source>
</evidence>
<evidence type="ECO:0000313" key="1">
    <source>
        <dbReference type="EMBL" id="SDI75748.1"/>
    </source>
</evidence>
<sequence length="61" mass="6591">MAAGSPWPPLGARSDGSVIQAFPLLGSLVIGANAPRGKKVHLQLAYKLLLYYSNYKCFNLL</sequence>
<reference evidence="1 2" key="1">
    <citation type="submission" date="2016-10" db="EMBL/GenBank/DDBJ databases">
        <authorList>
            <person name="de Groot N.N."/>
        </authorList>
    </citation>
    <scope>NUCLEOTIDE SEQUENCE [LARGE SCALE GENOMIC DNA]</scope>
    <source>
        <strain evidence="1 2">DSM 5885</strain>
    </source>
</reference>
<proteinExistence type="predicted"/>
<gene>
    <name evidence="1" type="ORF">SAMN05660652_03993</name>
</gene>
<dbReference type="EMBL" id="FNCY01000028">
    <property type="protein sequence ID" value="SDI75748.1"/>
    <property type="molecule type" value="Genomic_DNA"/>
</dbReference>
<name>A0A1G8N6D8_9RHOO</name>
<dbReference type="Proteomes" id="UP000198607">
    <property type="component" value="Unassembled WGS sequence"/>
</dbReference>
<accession>A0A1G8N6D8</accession>
<keyword evidence="2" id="KW-1185">Reference proteome</keyword>
<dbReference type="AlphaFoldDB" id="A0A1G8N6D8"/>
<dbReference type="STRING" id="83767.SAMN05660652_03993"/>
<organism evidence="1 2">
    <name type="scientific">Propionivibrio dicarboxylicus</name>
    <dbReference type="NCBI Taxonomy" id="83767"/>
    <lineage>
        <taxon>Bacteria</taxon>
        <taxon>Pseudomonadati</taxon>
        <taxon>Pseudomonadota</taxon>
        <taxon>Betaproteobacteria</taxon>
        <taxon>Rhodocyclales</taxon>
        <taxon>Rhodocyclaceae</taxon>
        <taxon>Propionivibrio</taxon>
    </lineage>
</organism>